<comment type="subcellular location">
    <subcellularLocation>
        <location evidence="3 16 17">Cell membrane</location>
        <topology evidence="3 16 17">Single-pass membrane protein</topology>
    </subcellularLocation>
</comment>
<evidence type="ECO:0000256" key="12">
    <source>
        <dbReference type="ARBA" id="ARBA00023065"/>
    </source>
</evidence>
<dbReference type="InterPro" id="IPR023424">
    <property type="entry name" value="OadG"/>
</dbReference>
<evidence type="ECO:0000256" key="4">
    <source>
        <dbReference type="ARBA" id="ARBA00005844"/>
    </source>
</evidence>
<evidence type="ECO:0000256" key="13">
    <source>
        <dbReference type="ARBA" id="ARBA00023136"/>
    </source>
</evidence>
<feature type="transmembrane region" description="Helical" evidence="16 17">
    <location>
        <begin position="6"/>
        <end position="30"/>
    </location>
</feature>
<keyword evidence="6 16" id="KW-0813">Transport</keyword>
<dbReference type="HAMAP" id="MF_00404">
    <property type="entry name" value="OadG"/>
    <property type="match status" value="1"/>
</dbReference>
<evidence type="ECO:0000256" key="3">
    <source>
        <dbReference type="ARBA" id="ARBA00004162"/>
    </source>
</evidence>
<evidence type="ECO:0000313" key="19">
    <source>
        <dbReference type="Proteomes" id="UP001157353"/>
    </source>
</evidence>
<keyword evidence="13 16" id="KW-0472">Membrane</keyword>
<keyword evidence="12 16" id="KW-0406">Ion transport</keyword>
<comment type="similarity">
    <text evidence="4 16 17">Belongs to the OadG family.</text>
</comment>
<proteinExistence type="inferred from homology"/>
<dbReference type="Proteomes" id="UP001157353">
    <property type="component" value="Unassembled WGS sequence"/>
</dbReference>
<keyword evidence="11 16" id="KW-0915">Sodium</keyword>
<evidence type="ECO:0000256" key="15">
    <source>
        <dbReference type="ARBA" id="ARBA00048176"/>
    </source>
</evidence>
<comment type="caution">
    <text evidence="18">The sequence shown here is derived from an EMBL/GenBank/DDBJ whole genome shotgun (WGS) entry which is preliminary data.</text>
</comment>
<comment type="function">
    <text evidence="2 16 17">Catalyzes the decarboxylation of oxaloacetate coupled to Na(+) translocation.</text>
</comment>
<gene>
    <name evidence="16" type="primary">oadG</name>
    <name evidence="18" type="ORF">GCM10007916_07850</name>
</gene>
<evidence type="ECO:0000256" key="17">
    <source>
        <dbReference type="RuleBase" id="RU004278"/>
    </source>
</evidence>
<dbReference type="InterPro" id="IPR005899">
    <property type="entry name" value="Na_pump_deCOase"/>
</dbReference>
<accession>A0ABQ6DX27</accession>
<evidence type="ECO:0000256" key="8">
    <source>
        <dbReference type="ARBA" id="ARBA00022692"/>
    </source>
</evidence>
<keyword evidence="8 16" id="KW-0812">Transmembrane</keyword>
<evidence type="ECO:0000256" key="16">
    <source>
        <dbReference type="HAMAP-Rule" id="MF_00404"/>
    </source>
</evidence>
<keyword evidence="19" id="KW-1185">Reference proteome</keyword>
<evidence type="ECO:0000256" key="1">
    <source>
        <dbReference type="ARBA" id="ARBA00001959"/>
    </source>
</evidence>
<evidence type="ECO:0000256" key="14">
    <source>
        <dbReference type="ARBA" id="ARBA00023201"/>
    </source>
</evidence>
<dbReference type="NCBIfam" id="TIGR01195">
    <property type="entry name" value="oadG_fam"/>
    <property type="match status" value="1"/>
</dbReference>
<evidence type="ECO:0000313" key="18">
    <source>
        <dbReference type="EMBL" id="GLS89718.1"/>
    </source>
</evidence>
<comment type="cofactor">
    <cofactor evidence="1 16 17">
        <name>Na(+)</name>
        <dbReference type="ChEBI" id="CHEBI:29101"/>
    </cofactor>
</comment>
<evidence type="ECO:0000256" key="10">
    <source>
        <dbReference type="ARBA" id="ARBA00022989"/>
    </source>
</evidence>
<evidence type="ECO:0000256" key="7">
    <source>
        <dbReference type="ARBA" id="ARBA00022475"/>
    </source>
</evidence>
<protein>
    <recommendedName>
        <fullName evidence="16">Probable oxaloacetate decarboxylase gamma chain</fullName>
        <ecNumber evidence="16">7.2.4.2</ecNumber>
    </recommendedName>
</protein>
<keyword evidence="9 16" id="KW-1278">Translocase</keyword>
<keyword evidence="7 16" id="KW-1003">Cell membrane</keyword>
<dbReference type="NCBIfam" id="NF003004">
    <property type="entry name" value="PRK03814.1"/>
    <property type="match status" value="1"/>
</dbReference>
<dbReference type="Pfam" id="PF04277">
    <property type="entry name" value="OAD_gamma"/>
    <property type="match status" value="1"/>
</dbReference>
<reference evidence="19" key="1">
    <citation type="journal article" date="2019" name="Int. J. Syst. Evol. Microbiol.">
        <title>The Global Catalogue of Microorganisms (GCM) 10K type strain sequencing project: providing services to taxonomists for standard genome sequencing and annotation.</title>
        <authorList>
            <consortium name="The Broad Institute Genomics Platform"/>
            <consortium name="The Broad Institute Genome Sequencing Center for Infectious Disease"/>
            <person name="Wu L."/>
            <person name="Ma J."/>
        </authorList>
    </citation>
    <scope>NUCLEOTIDE SEQUENCE [LARGE SCALE GENOMIC DNA]</scope>
    <source>
        <strain evidence="19">NBRC 103166</strain>
    </source>
</reference>
<keyword evidence="10 16" id="KW-1133">Transmembrane helix</keyword>
<evidence type="ECO:0000256" key="6">
    <source>
        <dbReference type="ARBA" id="ARBA00022448"/>
    </source>
</evidence>
<comment type="subunit">
    <text evidence="5 16">Heterotrimer of an alpha, a beta and a gamma subunit.</text>
</comment>
<evidence type="ECO:0000256" key="5">
    <source>
        <dbReference type="ARBA" id="ARBA00011869"/>
    </source>
</evidence>
<organism evidence="18 19">
    <name type="scientific">Psychromonas marina</name>
    <dbReference type="NCBI Taxonomy" id="88364"/>
    <lineage>
        <taxon>Bacteria</taxon>
        <taxon>Pseudomonadati</taxon>
        <taxon>Pseudomonadota</taxon>
        <taxon>Gammaproteobacteria</taxon>
        <taxon>Alteromonadales</taxon>
        <taxon>Psychromonadaceae</taxon>
        <taxon>Psychromonas</taxon>
    </lineage>
</organism>
<evidence type="ECO:0000256" key="11">
    <source>
        <dbReference type="ARBA" id="ARBA00023053"/>
    </source>
</evidence>
<dbReference type="EMBL" id="BSPQ01000001">
    <property type="protein sequence ID" value="GLS89718.1"/>
    <property type="molecule type" value="Genomic_DNA"/>
</dbReference>
<sequence length="86" mass="9462">MDITESLFQAMTLFGLGMTFVFSFLGLLMIAVKLMAKYIPADAPVANRRRPNKKVVDATPSNSEINPQLIAAITSAVQQYRKAETV</sequence>
<keyword evidence="14 16" id="KW-0739">Sodium transport</keyword>
<name>A0ABQ6DX27_9GAMM</name>
<comment type="catalytic activity">
    <reaction evidence="15 16 17">
        <text>oxaloacetate + 2 Na(+)(in) + H(+) = pyruvate + 2 Na(+)(out) + CO2</text>
        <dbReference type="Rhea" id="RHEA:57724"/>
        <dbReference type="ChEBI" id="CHEBI:15361"/>
        <dbReference type="ChEBI" id="CHEBI:15378"/>
        <dbReference type="ChEBI" id="CHEBI:16452"/>
        <dbReference type="ChEBI" id="CHEBI:16526"/>
        <dbReference type="ChEBI" id="CHEBI:29101"/>
        <dbReference type="EC" id="7.2.4.2"/>
    </reaction>
</comment>
<evidence type="ECO:0000256" key="9">
    <source>
        <dbReference type="ARBA" id="ARBA00022967"/>
    </source>
</evidence>
<evidence type="ECO:0000256" key="2">
    <source>
        <dbReference type="ARBA" id="ARBA00003002"/>
    </source>
</evidence>
<dbReference type="RefSeq" id="WP_284202829.1">
    <property type="nucleotide sequence ID" value="NZ_BSPQ01000001.1"/>
</dbReference>
<dbReference type="EC" id="7.2.4.2" evidence="16"/>